<dbReference type="OrthoDB" id="545169at2759"/>
<gene>
    <name evidence="1" type="ORF">BP01DRAFT_380853</name>
</gene>
<protein>
    <submittedName>
        <fullName evidence="1">Uncharacterized protein</fullName>
    </submittedName>
</protein>
<dbReference type="GeneID" id="37078480"/>
<dbReference type="AlphaFoldDB" id="A0A318ZUH9"/>
<dbReference type="STRING" id="1450539.A0A318ZUH9"/>
<evidence type="ECO:0000313" key="2">
    <source>
        <dbReference type="Proteomes" id="UP000248349"/>
    </source>
</evidence>
<sequence>MTRQEAHAIIGQLQEQEFPHAFNKARKIALIKSQNNKRNSEKRYVLSEYFIKV</sequence>
<reference evidence="1 2" key="1">
    <citation type="submission" date="2016-12" db="EMBL/GenBank/DDBJ databases">
        <title>The genomes of Aspergillus section Nigri reveals drivers in fungal speciation.</title>
        <authorList>
            <consortium name="DOE Joint Genome Institute"/>
            <person name="Vesth T.C."/>
            <person name="Nybo J."/>
            <person name="Theobald S."/>
            <person name="Brandl J."/>
            <person name="Frisvad J.C."/>
            <person name="Nielsen K.F."/>
            <person name="Lyhne E.K."/>
            <person name="Kogle M.E."/>
            <person name="Kuo A."/>
            <person name="Riley R."/>
            <person name="Clum A."/>
            <person name="Nolan M."/>
            <person name="Lipzen A."/>
            <person name="Salamov A."/>
            <person name="Henrissat B."/>
            <person name="Wiebenga A."/>
            <person name="De Vries R.P."/>
            <person name="Grigoriev I.V."/>
            <person name="Mortensen U.H."/>
            <person name="Andersen M.R."/>
            <person name="Baker S.E."/>
        </authorList>
    </citation>
    <scope>NUCLEOTIDE SEQUENCE [LARGE SCALE GENOMIC DNA]</scope>
    <source>
        <strain evidence="1 2">JOP 1030-1</strain>
    </source>
</reference>
<evidence type="ECO:0000313" key="1">
    <source>
        <dbReference type="EMBL" id="PYH47650.1"/>
    </source>
</evidence>
<accession>A0A318ZUH9</accession>
<dbReference type="RefSeq" id="XP_025433632.1">
    <property type="nucleotide sequence ID" value="XM_025577251.1"/>
</dbReference>
<keyword evidence="2" id="KW-1185">Reference proteome</keyword>
<dbReference type="EMBL" id="KZ821224">
    <property type="protein sequence ID" value="PYH47650.1"/>
    <property type="molecule type" value="Genomic_DNA"/>
</dbReference>
<dbReference type="Proteomes" id="UP000248349">
    <property type="component" value="Unassembled WGS sequence"/>
</dbReference>
<proteinExistence type="predicted"/>
<name>A0A318ZUH9_9EURO</name>
<organism evidence="1 2">
    <name type="scientific">Aspergillus saccharolyticus JOP 1030-1</name>
    <dbReference type="NCBI Taxonomy" id="1450539"/>
    <lineage>
        <taxon>Eukaryota</taxon>
        <taxon>Fungi</taxon>
        <taxon>Dikarya</taxon>
        <taxon>Ascomycota</taxon>
        <taxon>Pezizomycotina</taxon>
        <taxon>Eurotiomycetes</taxon>
        <taxon>Eurotiomycetidae</taxon>
        <taxon>Eurotiales</taxon>
        <taxon>Aspergillaceae</taxon>
        <taxon>Aspergillus</taxon>
        <taxon>Aspergillus subgen. Circumdati</taxon>
    </lineage>
</organism>